<reference evidence="10" key="1">
    <citation type="submission" date="2020-02" db="EMBL/GenBank/DDBJ databases">
        <authorList>
            <person name="Meier V. D."/>
        </authorList>
    </citation>
    <scope>NUCLEOTIDE SEQUENCE</scope>
    <source>
        <strain evidence="10">AVDCRST_MAG80</strain>
    </source>
</reference>
<dbReference type="Gene3D" id="1.20.1720.10">
    <property type="entry name" value="Multidrug resistance protein D"/>
    <property type="match status" value="1"/>
</dbReference>
<protein>
    <submittedName>
        <fullName evidence="10">Uncharacterized MFS-type transporter</fullName>
    </submittedName>
</protein>
<feature type="transmembrane region" description="Helical" evidence="8">
    <location>
        <begin position="400"/>
        <end position="422"/>
    </location>
</feature>
<accession>A0A6J4PTL6</accession>
<feature type="transmembrane region" description="Helical" evidence="8">
    <location>
        <begin position="164"/>
        <end position="186"/>
    </location>
</feature>
<dbReference type="InterPro" id="IPR036259">
    <property type="entry name" value="MFS_trans_sf"/>
</dbReference>
<evidence type="ECO:0000256" key="7">
    <source>
        <dbReference type="ARBA" id="ARBA00023136"/>
    </source>
</evidence>
<dbReference type="NCBIfam" id="TIGR00711">
    <property type="entry name" value="efflux_EmrB"/>
    <property type="match status" value="1"/>
</dbReference>
<dbReference type="GO" id="GO:0022857">
    <property type="term" value="F:transmembrane transporter activity"/>
    <property type="evidence" value="ECO:0007669"/>
    <property type="project" value="InterPro"/>
</dbReference>
<dbReference type="Gene3D" id="1.20.1250.20">
    <property type="entry name" value="MFS general substrate transporter like domains"/>
    <property type="match status" value="1"/>
</dbReference>
<dbReference type="PRINTS" id="PR01036">
    <property type="entry name" value="TCRTETB"/>
</dbReference>
<proteinExistence type="inferred from homology"/>
<dbReference type="Pfam" id="PF07690">
    <property type="entry name" value="MFS_1"/>
    <property type="match status" value="1"/>
</dbReference>
<organism evidence="10">
    <name type="scientific">uncultured Rubrobacteraceae bacterium</name>
    <dbReference type="NCBI Taxonomy" id="349277"/>
    <lineage>
        <taxon>Bacteria</taxon>
        <taxon>Bacillati</taxon>
        <taxon>Actinomycetota</taxon>
        <taxon>Rubrobacteria</taxon>
        <taxon>Rubrobacterales</taxon>
        <taxon>Rubrobacteraceae</taxon>
        <taxon>environmental samples</taxon>
    </lineage>
</organism>
<dbReference type="CDD" id="cd17502">
    <property type="entry name" value="MFS_Azr1_MDR_like"/>
    <property type="match status" value="1"/>
</dbReference>
<evidence type="ECO:0000256" key="5">
    <source>
        <dbReference type="ARBA" id="ARBA00022692"/>
    </source>
</evidence>
<feature type="transmembrane region" description="Helical" evidence="8">
    <location>
        <begin position="225"/>
        <end position="247"/>
    </location>
</feature>
<dbReference type="InterPro" id="IPR011701">
    <property type="entry name" value="MFS"/>
</dbReference>
<feature type="transmembrane region" description="Helical" evidence="8">
    <location>
        <begin position="101"/>
        <end position="122"/>
    </location>
</feature>
<feature type="transmembrane region" description="Helical" evidence="8">
    <location>
        <begin position="267"/>
        <end position="289"/>
    </location>
</feature>
<feature type="transmembrane region" description="Helical" evidence="8">
    <location>
        <begin position="479"/>
        <end position="501"/>
    </location>
</feature>
<evidence type="ECO:0000256" key="6">
    <source>
        <dbReference type="ARBA" id="ARBA00022989"/>
    </source>
</evidence>
<comment type="subcellular location">
    <subcellularLocation>
        <location evidence="1">Cell inner membrane</location>
        <topology evidence="1">Multi-pass membrane protein</topology>
    </subcellularLocation>
</comment>
<feature type="transmembrane region" description="Helical" evidence="8">
    <location>
        <begin position="198"/>
        <end position="219"/>
    </location>
</feature>
<dbReference type="EMBL" id="CADCVC010000017">
    <property type="protein sequence ID" value="CAA9425037.1"/>
    <property type="molecule type" value="Genomic_DNA"/>
</dbReference>
<dbReference type="AlphaFoldDB" id="A0A6J4PTL6"/>
<evidence type="ECO:0000256" key="3">
    <source>
        <dbReference type="ARBA" id="ARBA00022448"/>
    </source>
</evidence>
<dbReference type="FunFam" id="1.20.1720.10:FF:000004">
    <property type="entry name" value="EmrB/QacA family drug resistance transporter"/>
    <property type="match status" value="1"/>
</dbReference>
<feature type="transmembrane region" description="Helical" evidence="8">
    <location>
        <begin position="46"/>
        <end position="64"/>
    </location>
</feature>
<evidence type="ECO:0000256" key="2">
    <source>
        <dbReference type="ARBA" id="ARBA00007520"/>
    </source>
</evidence>
<feature type="domain" description="Major facilitator superfamily (MFS) profile" evidence="9">
    <location>
        <begin position="11"/>
        <end position="501"/>
    </location>
</feature>
<dbReference type="PROSITE" id="PS50850">
    <property type="entry name" value="MFS"/>
    <property type="match status" value="1"/>
</dbReference>
<evidence type="ECO:0000313" key="10">
    <source>
        <dbReference type="EMBL" id="CAA9425037.1"/>
    </source>
</evidence>
<keyword evidence="3" id="KW-0813">Transport</keyword>
<comment type="similarity">
    <text evidence="2">Belongs to the major facilitator superfamily. TCR/Tet family.</text>
</comment>
<evidence type="ECO:0000256" key="8">
    <source>
        <dbReference type="SAM" id="Phobius"/>
    </source>
</evidence>
<feature type="transmembrane region" description="Helical" evidence="8">
    <location>
        <begin position="134"/>
        <end position="152"/>
    </location>
</feature>
<dbReference type="InterPro" id="IPR004638">
    <property type="entry name" value="EmrB-like"/>
</dbReference>
<keyword evidence="7 8" id="KW-0472">Membrane</keyword>
<sequence length="511" mass="52358">MGLSKRRKMLITLATLIGTFLAALDSTVVGTAMPTVIGELGGLSLYPWVFASYLLAATVTGPIFGKLSDTYGRKPVYLAGIFLFLAGSLLAGTSQTMMGLIAFRTLQGLGAGAVQPIAITIVGDIFELETRARVQGLFGAVWGISAVLGPAAGGLITDYVSWRWVFYVNLPFGLVAAALLAATLIEHSVREESSGSRVDYLGISLLTGGLVAVLLALLGGGTGGAPSLSAATLALFFGGAAALALFVAVETRVENPVVPLGLFRDRIFAVAVFGNLALGGVLFGVSVYVPLFVQGSLSGTALTAGAVVAPVSIGWPVASFIGGRMLLVTGYRPTLLLGSALIAVGGGLCVPMGEGTPLWYVVVAVFVIGLGLGFTSTSYLVSVQNAVPWNRRGSATSSIVFFRTVGGSVAVAVMGALLNVSLGARYEDAVERASGDDTDLADLLADPNSLLQPALRDQIPAGSYAELAGSLAAALSPTFWAILALGVLALAAAAFFPGGYAKDLVNREEES</sequence>
<dbReference type="GO" id="GO:0005886">
    <property type="term" value="C:plasma membrane"/>
    <property type="evidence" value="ECO:0007669"/>
    <property type="project" value="UniProtKB-SubCell"/>
</dbReference>
<keyword evidence="4" id="KW-1003">Cell membrane</keyword>
<dbReference type="PANTHER" id="PTHR23501:SF191">
    <property type="entry name" value="VACUOLAR BASIC AMINO ACID TRANSPORTER 4"/>
    <property type="match status" value="1"/>
</dbReference>
<keyword evidence="5 8" id="KW-0812">Transmembrane</keyword>
<gene>
    <name evidence="10" type="ORF">AVDCRST_MAG80-184</name>
</gene>
<feature type="transmembrane region" description="Helical" evidence="8">
    <location>
        <begin position="359"/>
        <end position="380"/>
    </location>
</feature>
<dbReference type="InterPro" id="IPR020846">
    <property type="entry name" value="MFS_dom"/>
</dbReference>
<dbReference type="PANTHER" id="PTHR23501">
    <property type="entry name" value="MAJOR FACILITATOR SUPERFAMILY"/>
    <property type="match status" value="1"/>
</dbReference>
<evidence type="ECO:0000256" key="4">
    <source>
        <dbReference type="ARBA" id="ARBA00022475"/>
    </source>
</evidence>
<dbReference type="SUPFAM" id="SSF103473">
    <property type="entry name" value="MFS general substrate transporter"/>
    <property type="match status" value="1"/>
</dbReference>
<feature type="transmembrane region" description="Helical" evidence="8">
    <location>
        <begin position="76"/>
        <end position="95"/>
    </location>
</feature>
<evidence type="ECO:0000259" key="9">
    <source>
        <dbReference type="PROSITE" id="PS50850"/>
    </source>
</evidence>
<feature type="transmembrane region" description="Helical" evidence="8">
    <location>
        <begin position="334"/>
        <end position="353"/>
    </location>
</feature>
<name>A0A6J4PTL6_9ACTN</name>
<evidence type="ECO:0000256" key="1">
    <source>
        <dbReference type="ARBA" id="ARBA00004429"/>
    </source>
</evidence>
<keyword evidence="6 8" id="KW-1133">Transmembrane helix</keyword>
<feature type="transmembrane region" description="Helical" evidence="8">
    <location>
        <begin position="301"/>
        <end position="322"/>
    </location>
</feature>